<dbReference type="Pfam" id="PF13578">
    <property type="entry name" value="Methyltransf_24"/>
    <property type="match status" value="1"/>
</dbReference>
<sequence length="324" mass="37738">MLTMVFLRRFLKTIPSKIDFIYSLVIVIPAYLLKAYRKAGSAKMHRTTKMLVRIGVFPISNHYYEPLFDDRYITKPLDSVRYLPGLELNLNKQLVFLDSLTFAKEIELLNWNDPGGDYSFHNGAFESGDAEFLYQIVRYLKPNVIIEIGSGFSTKIVKQANEANFAIDSILARHICVEPYENPWLDLTDGIQIIRKTIEQFNYDWGSLQKDDLVFIDSSHVIRPQGDVLKLYLEIFPLIPIGVVVHIHDIFTPRDYLHHWINIDKRFWNEQYLVEALLQNSSRYEVLTAVNFLKHENFPKLKSVCPYLTEDREPGSLYVRVIGN</sequence>
<proteinExistence type="predicted"/>
<gene>
    <name evidence="1" type="ORF">UFOPK2655_00772</name>
    <name evidence="2" type="ORF">UFOPK3937_00137</name>
    <name evidence="3" type="ORF">UFOPK4444_00694</name>
</gene>
<evidence type="ECO:0000313" key="3">
    <source>
        <dbReference type="EMBL" id="CAB5151644.1"/>
    </source>
</evidence>
<dbReference type="EMBL" id="CAFBOJ010000007">
    <property type="protein sequence ID" value="CAB4971377.1"/>
    <property type="molecule type" value="Genomic_DNA"/>
</dbReference>
<dbReference type="AlphaFoldDB" id="A0A6J7LSW2"/>
<reference evidence="2" key="1">
    <citation type="submission" date="2020-05" db="EMBL/GenBank/DDBJ databases">
        <authorList>
            <person name="Chiriac C."/>
            <person name="Salcher M."/>
            <person name="Ghai R."/>
            <person name="Kavagutti S V."/>
        </authorList>
    </citation>
    <scope>NUCLEOTIDE SEQUENCE</scope>
</reference>
<dbReference type="Gene3D" id="3.40.50.150">
    <property type="entry name" value="Vaccinia Virus protein VP39"/>
    <property type="match status" value="1"/>
</dbReference>
<protein>
    <submittedName>
        <fullName evidence="2">Unannotated protein</fullName>
    </submittedName>
</protein>
<dbReference type="InterPro" id="IPR029063">
    <property type="entry name" value="SAM-dependent_MTases_sf"/>
</dbReference>
<organism evidence="2">
    <name type="scientific">freshwater metagenome</name>
    <dbReference type="NCBI Taxonomy" id="449393"/>
    <lineage>
        <taxon>unclassified sequences</taxon>
        <taxon>metagenomes</taxon>
        <taxon>ecological metagenomes</taxon>
    </lineage>
</organism>
<dbReference type="SUPFAM" id="SSF53335">
    <property type="entry name" value="S-adenosyl-L-methionine-dependent methyltransferases"/>
    <property type="match status" value="1"/>
</dbReference>
<accession>A0A6J7LSW2</accession>
<dbReference type="EMBL" id="CAFBRZ010000032">
    <property type="protein sequence ID" value="CAB5151644.1"/>
    <property type="molecule type" value="Genomic_DNA"/>
</dbReference>
<dbReference type="EMBL" id="CAEZYE010000035">
    <property type="protein sequence ID" value="CAB4711462.1"/>
    <property type="molecule type" value="Genomic_DNA"/>
</dbReference>
<evidence type="ECO:0000313" key="1">
    <source>
        <dbReference type="EMBL" id="CAB4711462.1"/>
    </source>
</evidence>
<evidence type="ECO:0000313" key="2">
    <source>
        <dbReference type="EMBL" id="CAB4971377.1"/>
    </source>
</evidence>
<name>A0A6J7LSW2_9ZZZZ</name>